<evidence type="ECO:0000259" key="4">
    <source>
        <dbReference type="Pfam" id="PF00808"/>
    </source>
</evidence>
<dbReference type="GO" id="GO:0046982">
    <property type="term" value="F:protein heterodimerization activity"/>
    <property type="evidence" value="ECO:0007669"/>
    <property type="project" value="InterPro"/>
</dbReference>
<dbReference type="GO" id="GO:0008622">
    <property type="term" value="C:epsilon DNA polymerase complex"/>
    <property type="evidence" value="ECO:0007669"/>
    <property type="project" value="TreeGrafter"/>
</dbReference>
<dbReference type="AlphaFoldDB" id="A0AAD4R9V4"/>
<evidence type="ECO:0000256" key="2">
    <source>
        <dbReference type="ARBA" id="ARBA00023242"/>
    </source>
</evidence>
<name>A0AAD4R9V4_9BILA</name>
<dbReference type="Proteomes" id="UP001201812">
    <property type="component" value="Unassembled WGS sequence"/>
</dbReference>
<dbReference type="Gene3D" id="1.10.20.10">
    <property type="entry name" value="Histone, subunit A"/>
    <property type="match status" value="1"/>
</dbReference>
<keyword evidence="2" id="KW-0539">Nucleus</keyword>
<gene>
    <name evidence="5" type="ORF">DdX_05489</name>
</gene>
<feature type="region of interest" description="Disordered" evidence="3">
    <location>
        <begin position="98"/>
        <end position="121"/>
    </location>
</feature>
<proteinExistence type="predicted"/>
<organism evidence="5 6">
    <name type="scientific">Ditylenchus destructor</name>
    <dbReference type="NCBI Taxonomy" id="166010"/>
    <lineage>
        <taxon>Eukaryota</taxon>
        <taxon>Metazoa</taxon>
        <taxon>Ecdysozoa</taxon>
        <taxon>Nematoda</taxon>
        <taxon>Chromadorea</taxon>
        <taxon>Rhabditida</taxon>
        <taxon>Tylenchina</taxon>
        <taxon>Tylenchomorpha</taxon>
        <taxon>Sphaerularioidea</taxon>
        <taxon>Anguinidae</taxon>
        <taxon>Anguininae</taxon>
        <taxon>Ditylenchus</taxon>
    </lineage>
</organism>
<dbReference type="CDD" id="cd22929">
    <property type="entry name" value="HFD_POLE4-like"/>
    <property type="match status" value="1"/>
</dbReference>
<reference evidence="5" key="1">
    <citation type="submission" date="2022-01" db="EMBL/GenBank/DDBJ databases">
        <title>Genome Sequence Resource for Two Populations of Ditylenchus destructor, the Migratory Endoparasitic Phytonematode.</title>
        <authorList>
            <person name="Zhang H."/>
            <person name="Lin R."/>
            <person name="Xie B."/>
        </authorList>
    </citation>
    <scope>NUCLEOTIDE SEQUENCE</scope>
    <source>
        <strain evidence="5">BazhouSP</strain>
    </source>
</reference>
<protein>
    <submittedName>
        <fullName evidence="5">Histone-like transcription factor (CBF/NF-Y) and archaeal histone domain-containing protein</fullName>
    </submittedName>
</protein>
<dbReference type="GO" id="GO:0006261">
    <property type="term" value="P:DNA-templated DNA replication"/>
    <property type="evidence" value="ECO:0007669"/>
    <property type="project" value="TreeGrafter"/>
</dbReference>
<dbReference type="InterPro" id="IPR003958">
    <property type="entry name" value="CBFA_NFYB_domain"/>
</dbReference>
<evidence type="ECO:0000313" key="6">
    <source>
        <dbReference type="Proteomes" id="UP001201812"/>
    </source>
</evidence>
<evidence type="ECO:0000256" key="1">
    <source>
        <dbReference type="ARBA" id="ARBA00004123"/>
    </source>
</evidence>
<evidence type="ECO:0000313" key="5">
    <source>
        <dbReference type="EMBL" id="KAI1720116.1"/>
    </source>
</evidence>
<keyword evidence="6" id="KW-1185">Reference proteome</keyword>
<dbReference type="InterPro" id="IPR050568">
    <property type="entry name" value="Transcr_DNA_Rep_Reg"/>
</dbReference>
<dbReference type="EMBL" id="JAKKPZ010000006">
    <property type="protein sequence ID" value="KAI1720116.1"/>
    <property type="molecule type" value="Genomic_DNA"/>
</dbReference>
<accession>A0AAD4R9V4</accession>
<dbReference type="Pfam" id="PF00808">
    <property type="entry name" value="CBFD_NFYB_HMF"/>
    <property type="match status" value="1"/>
</dbReference>
<dbReference type="SUPFAM" id="SSF47113">
    <property type="entry name" value="Histone-fold"/>
    <property type="match status" value="1"/>
</dbReference>
<dbReference type="InterPro" id="IPR009072">
    <property type="entry name" value="Histone-fold"/>
</dbReference>
<comment type="subcellular location">
    <subcellularLocation>
        <location evidence="1">Nucleus</location>
    </subcellularLocation>
</comment>
<feature type="domain" description="Transcription factor CBF/NF-Y/archaeal histone" evidence="4">
    <location>
        <begin position="18"/>
        <end position="80"/>
    </location>
</feature>
<evidence type="ECO:0000256" key="3">
    <source>
        <dbReference type="SAM" id="MobiDB-lite"/>
    </source>
</evidence>
<comment type="caution">
    <text evidence="5">The sequence shown here is derived from an EMBL/GenBank/DDBJ whole genome shotgun (WGS) entry which is preliminary data.</text>
</comment>
<feature type="compositionally biased region" description="Polar residues" evidence="3">
    <location>
        <begin position="99"/>
        <end position="110"/>
    </location>
</feature>
<dbReference type="PANTHER" id="PTHR10252:SF79">
    <property type="entry name" value="DNA POLYMERASE EPSILON SUBUNIT 4"/>
    <property type="match status" value="1"/>
</dbReference>
<sequence>MEAEAFANEVEDSCLKTQLPQSRIRKICKMEPDLSSISSEAVTVITIGAEAFVKLLGKAAFDFTKTENRKTIQMKDIDRCIKKHWMFSILEDALDGWPDNSTKAPGNVPTNGAEIRDIEDA</sequence>
<dbReference type="PANTHER" id="PTHR10252">
    <property type="entry name" value="HISTONE-LIKE TRANSCRIPTION FACTOR CCAAT-RELATED"/>
    <property type="match status" value="1"/>
</dbReference>